<dbReference type="Proteomes" id="UP000679690">
    <property type="component" value="Unassembled WGS sequence"/>
</dbReference>
<name>A0ABS3UIV8_9ACTN</name>
<comment type="caution">
    <text evidence="1">The sequence shown here is derived from an EMBL/GenBank/DDBJ whole genome shotgun (WGS) entry which is preliminary data.</text>
</comment>
<evidence type="ECO:0000313" key="2">
    <source>
        <dbReference type="Proteomes" id="UP000679690"/>
    </source>
</evidence>
<gene>
    <name evidence="1" type="ORF">J5X75_14425</name>
</gene>
<protein>
    <submittedName>
        <fullName evidence="1">Uncharacterized protein</fullName>
    </submittedName>
</protein>
<sequence length="58" mass="5834">MIQAIVPVAKAIWASPLGRKATVMAAGALISKVTNRHVGGVGGVGPNATDNQGVIVNR</sequence>
<reference evidence="1 2" key="1">
    <citation type="submission" date="2021-03" db="EMBL/GenBank/DDBJ databases">
        <title>Actinoplanes flavus sp. nov., a novel actinomycete isolated from Coconut Palm rhizosphere soil.</title>
        <authorList>
            <person name="Luo X."/>
        </authorList>
    </citation>
    <scope>NUCLEOTIDE SEQUENCE [LARGE SCALE GENOMIC DNA]</scope>
    <source>
        <strain evidence="1 2">NEAU-H7</strain>
    </source>
</reference>
<accession>A0ABS3UIV8</accession>
<evidence type="ECO:0000313" key="1">
    <source>
        <dbReference type="EMBL" id="MBO3738720.1"/>
    </source>
</evidence>
<keyword evidence="2" id="KW-1185">Reference proteome</keyword>
<organism evidence="1 2">
    <name type="scientific">Actinoplanes flavus</name>
    <dbReference type="NCBI Taxonomy" id="2820290"/>
    <lineage>
        <taxon>Bacteria</taxon>
        <taxon>Bacillati</taxon>
        <taxon>Actinomycetota</taxon>
        <taxon>Actinomycetes</taxon>
        <taxon>Micromonosporales</taxon>
        <taxon>Micromonosporaceae</taxon>
        <taxon>Actinoplanes</taxon>
    </lineage>
</organism>
<proteinExistence type="predicted"/>
<dbReference type="EMBL" id="JAGFNS010000008">
    <property type="protein sequence ID" value="MBO3738720.1"/>
    <property type="molecule type" value="Genomic_DNA"/>
</dbReference>
<dbReference type="RefSeq" id="WP_208467874.1">
    <property type="nucleotide sequence ID" value="NZ_JAGFNS010000008.1"/>
</dbReference>